<feature type="transmembrane region" description="Helical" evidence="1">
    <location>
        <begin position="21"/>
        <end position="42"/>
    </location>
</feature>
<proteinExistence type="predicted"/>
<dbReference type="AlphaFoldDB" id="A0A8J7FNN1"/>
<feature type="transmembrane region" description="Helical" evidence="1">
    <location>
        <begin position="154"/>
        <end position="178"/>
    </location>
</feature>
<keyword evidence="1" id="KW-1133">Transmembrane helix</keyword>
<dbReference type="EMBL" id="JADFUA010000012">
    <property type="protein sequence ID" value="MBE9610740.1"/>
    <property type="molecule type" value="Genomic_DNA"/>
</dbReference>
<reference evidence="2 3" key="1">
    <citation type="submission" date="2020-10" db="EMBL/GenBank/DDBJ databases">
        <title>The genome sequence of Chitinilyticum litopenaei 4Y14.</title>
        <authorList>
            <person name="Liu Y."/>
        </authorList>
    </citation>
    <scope>NUCLEOTIDE SEQUENCE [LARGE SCALE GENOMIC DNA]</scope>
    <source>
        <strain evidence="2 3">4Y14</strain>
    </source>
</reference>
<dbReference type="RefSeq" id="WP_194117285.1">
    <property type="nucleotide sequence ID" value="NZ_JADFUA010000012.1"/>
</dbReference>
<organism evidence="2 3">
    <name type="scientific">Chitinilyticum piscinae</name>
    <dbReference type="NCBI Taxonomy" id="2866724"/>
    <lineage>
        <taxon>Bacteria</taxon>
        <taxon>Pseudomonadati</taxon>
        <taxon>Pseudomonadota</taxon>
        <taxon>Betaproteobacteria</taxon>
        <taxon>Neisseriales</taxon>
        <taxon>Chitinibacteraceae</taxon>
        <taxon>Chitinilyticum</taxon>
    </lineage>
</organism>
<comment type="caution">
    <text evidence="2">The sequence shown here is derived from an EMBL/GenBank/DDBJ whole genome shotgun (WGS) entry which is preliminary data.</text>
</comment>
<gene>
    <name evidence="2" type="ORF">INR99_15480</name>
</gene>
<name>A0A8J7FNN1_9NEIS</name>
<sequence>MQRSTPEFRFPDDDPAADWPPLSGAVLGIVLAMTGWVLWQALTGDQWVPVLDGANLLFHEAGHPLFGIVSERLTVYGGTLAQLAFPLVVLAYFHRRADTLGTAVSGLWLLENGLNIGRYLGDARAQALPLVGNGEHDWTEILSRWGMLYLDTTLAALLRGVCVLGMLTILLLLCWQWWDKRQQEY</sequence>
<keyword evidence="3" id="KW-1185">Reference proteome</keyword>
<accession>A0A8J7FNN1</accession>
<evidence type="ECO:0000313" key="3">
    <source>
        <dbReference type="Proteomes" id="UP000604481"/>
    </source>
</evidence>
<protein>
    <submittedName>
        <fullName evidence="2">Uncharacterized protein</fullName>
    </submittedName>
</protein>
<dbReference type="Proteomes" id="UP000604481">
    <property type="component" value="Unassembled WGS sequence"/>
</dbReference>
<evidence type="ECO:0000313" key="2">
    <source>
        <dbReference type="EMBL" id="MBE9610740.1"/>
    </source>
</evidence>
<keyword evidence="1" id="KW-0472">Membrane</keyword>
<feature type="transmembrane region" description="Helical" evidence="1">
    <location>
        <begin position="73"/>
        <end position="93"/>
    </location>
</feature>
<evidence type="ECO:0000256" key="1">
    <source>
        <dbReference type="SAM" id="Phobius"/>
    </source>
</evidence>
<keyword evidence="1" id="KW-0812">Transmembrane</keyword>